<evidence type="ECO:0000259" key="1">
    <source>
        <dbReference type="PROSITE" id="PS50011"/>
    </source>
</evidence>
<dbReference type="GO" id="GO:0004672">
    <property type="term" value="F:protein kinase activity"/>
    <property type="evidence" value="ECO:0007669"/>
    <property type="project" value="InterPro"/>
</dbReference>
<name>A0A9D4VGB2_ADICA</name>
<dbReference type="Pfam" id="PF00069">
    <property type="entry name" value="Pkinase"/>
    <property type="match status" value="1"/>
</dbReference>
<comment type="caution">
    <text evidence="2">The sequence shown here is derived from an EMBL/GenBank/DDBJ whole genome shotgun (WGS) entry which is preliminary data.</text>
</comment>
<dbReference type="PANTHER" id="PTHR48007">
    <property type="entry name" value="LEUCINE-RICH REPEAT RECEPTOR-LIKE PROTEIN KINASE PXC1"/>
    <property type="match status" value="1"/>
</dbReference>
<dbReference type="EMBL" id="JABFUD020000001">
    <property type="protein sequence ID" value="KAI5084882.1"/>
    <property type="molecule type" value="Genomic_DNA"/>
</dbReference>
<dbReference type="SUPFAM" id="SSF56112">
    <property type="entry name" value="Protein kinase-like (PK-like)"/>
    <property type="match status" value="1"/>
</dbReference>
<evidence type="ECO:0000313" key="3">
    <source>
        <dbReference type="Proteomes" id="UP000886520"/>
    </source>
</evidence>
<dbReference type="PROSITE" id="PS50011">
    <property type="entry name" value="PROTEIN_KINASE_DOM"/>
    <property type="match status" value="1"/>
</dbReference>
<sequence length="159" mass="17834">MAQLVQSATPETIRIAGYRAPEVEDSCVSDYEMAQLVQSATPETIRIAGYRAPEVEDSWLKVPEKADVYSFGVILLELLTGQDPSQKEINLPHLVQLYLKEGTGCVFDMKLMGDQVTQQNGMLDIAIECVASYPDLRPSMKEVLDMMWRMCCKRPSNGR</sequence>
<gene>
    <name evidence="2" type="ORF">GOP47_0001051</name>
</gene>
<proteinExistence type="predicted"/>
<dbReference type="InterPro" id="IPR000719">
    <property type="entry name" value="Prot_kinase_dom"/>
</dbReference>
<evidence type="ECO:0000313" key="2">
    <source>
        <dbReference type="EMBL" id="KAI5084882.1"/>
    </source>
</evidence>
<protein>
    <recommendedName>
        <fullName evidence="1">Protein kinase domain-containing protein</fullName>
    </recommendedName>
</protein>
<feature type="domain" description="Protein kinase" evidence="1">
    <location>
        <begin position="1"/>
        <end position="149"/>
    </location>
</feature>
<dbReference type="Gene3D" id="1.10.510.10">
    <property type="entry name" value="Transferase(Phosphotransferase) domain 1"/>
    <property type="match status" value="1"/>
</dbReference>
<organism evidence="2 3">
    <name type="scientific">Adiantum capillus-veneris</name>
    <name type="common">Maidenhair fern</name>
    <dbReference type="NCBI Taxonomy" id="13818"/>
    <lineage>
        <taxon>Eukaryota</taxon>
        <taxon>Viridiplantae</taxon>
        <taxon>Streptophyta</taxon>
        <taxon>Embryophyta</taxon>
        <taxon>Tracheophyta</taxon>
        <taxon>Polypodiopsida</taxon>
        <taxon>Polypodiidae</taxon>
        <taxon>Polypodiales</taxon>
        <taxon>Pteridineae</taxon>
        <taxon>Pteridaceae</taxon>
        <taxon>Vittarioideae</taxon>
        <taxon>Adiantum</taxon>
    </lineage>
</organism>
<dbReference type="GO" id="GO:0005524">
    <property type="term" value="F:ATP binding"/>
    <property type="evidence" value="ECO:0007669"/>
    <property type="project" value="InterPro"/>
</dbReference>
<reference evidence="2" key="1">
    <citation type="submission" date="2021-01" db="EMBL/GenBank/DDBJ databases">
        <title>Adiantum capillus-veneris genome.</title>
        <authorList>
            <person name="Fang Y."/>
            <person name="Liao Q."/>
        </authorList>
    </citation>
    <scope>NUCLEOTIDE SEQUENCE</scope>
    <source>
        <strain evidence="2">H3</strain>
        <tissue evidence="2">Leaf</tissue>
    </source>
</reference>
<dbReference type="InterPro" id="IPR011009">
    <property type="entry name" value="Kinase-like_dom_sf"/>
</dbReference>
<keyword evidence="3" id="KW-1185">Reference proteome</keyword>
<accession>A0A9D4VGB2</accession>
<dbReference type="Proteomes" id="UP000886520">
    <property type="component" value="Chromosome 1"/>
</dbReference>
<dbReference type="InterPro" id="IPR046959">
    <property type="entry name" value="PRK1-6/SRF4-like"/>
</dbReference>
<dbReference type="PANTHER" id="PTHR48007:SF4">
    <property type="entry name" value="LEUCINE-RICH REPEAT RECEPTOR-LIKE PROTEIN KINASE PXC1"/>
    <property type="match status" value="1"/>
</dbReference>
<dbReference type="AlphaFoldDB" id="A0A9D4VGB2"/>